<dbReference type="HOGENOM" id="CLU_479981_0_0_1"/>
<dbReference type="InParanoid" id="G0NIX5"/>
<evidence type="ECO:0000256" key="11">
    <source>
        <dbReference type="ARBA" id="ARBA00023180"/>
    </source>
</evidence>
<comment type="similarity">
    <text evidence="14">Belongs to the nematode receptor-like protein str family.</text>
</comment>
<dbReference type="OrthoDB" id="5865984at2759"/>
<dbReference type="PANTHER" id="PTHR22943">
    <property type="entry name" value="7-TRANSMEMBRANE DOMAIN RECEPTOR C.ELEGANS"/>
    <property type="match status" value="1"/>
</dbReference>
<reference evidence="21" key="1">
    <citation type="submission" date="2011-07" db="EMBL/GenBank/DDBJ databases">
        <authorList>
            <consortium name="Caenorhabditis brenneri Sequencing and Analysis Consortium"/>
            <person name="Wilson R.K."/>
        </authorList>
    </citation>
    <scope>NUCLEOTIDE SEQUENCE [LARGE SCALE GENOMIC DNA]</scope>
    <source>
        <strain evidence="21">PB2801</strain>
    </source>
</reference>
<dbReference type="Proteomes" id="UP000008068">
    <property type="component" value="Unassembled WGS sequence"/>
</dbReference>
<evidence type="ECO:0000256" key="10">
    <source>
        <dbReference type="ARBA" id="ARBA00023170"/>
    </source>
</evidence>
<dbReference type="GO" id="GO:0042048">
    <property type="term" value="P:olfactory behavior"/>
    <property type="evidence" value="ECO:0007669"/>
    <property type="project" value="TreeGrafter"/>
</dbReference>
<keyword evidence="2" id="KW-1003">Cell membrane</keyword>
<sequence length="578" mass="66702">MYVRGSMFILLVDSFLRYEQFIGYHVMCLYCASYALCISFLAAQFYYRYVVVCDPNNLHKLAGRKLYRIFVPGILFFFTWYSFVCFGMTREISDVSFARKEIIDTFHLDTEHVAFVAIKYWDFSPNGTSKTIRLGDFTSYFGCSSMIGICFSTIIFCAFRVYFKLKCEQNVMSEKTKELNRQLLKTLGVQTAVPFFMMYSPVALILSLPIFEVDVFEKANLIASLAGLYPAIEPLVAMYFVKDFRRALTCKHEKVGSHIELQQGGNNSQRSSIAFYVGFACAQFTNLVLLVLIHKRAKKLFGSYRHVMFIFTAYSILYTWIEIVALPLIHIHCSQFLLIVDSFLKYDQRLGYYVICLYCASYALCISLLATQFYYRYVVVCRPDKLYQLDGWKLSHVFLPGIIFFFAWYEIVFFGMERTTEHEEFGRQAVFENYGEDTHRIAFIALKFWETDGNFNISDGLTYAGCCSIIAICFSTIVFCASRIYLKLKCEQSLMSEKTRELNRQLLRTLGVQTAVPFFMMYSTVGIILTLPIFEIEVGRKGNIVAALAGVYPAIEPLVAMFFVKDFRRALTCSELLI</sequence>
<evidence type="ECO:0000256" key="18">
    <source>
        <dbReference type="ARBA" id="ARBA00082489"/>
    </source>
</evidence>
<keyword evidence="7 19" id="KW-1133">Transmembrane helix</keyword>
<keyword evidence="21" id="KW-1185">Reference proteome</keyword>
<keyword evidence="3" id="KW-0145">Chemotaxis</keyword>
<keyword evidence="11" id="KW-0325">Glycoprotein</keyword>
<evidence type="ECO:0000256" key="3">
    <source>
        <dbReference type="ARBA" id="ARBA00022500"/>
    </source>
</evidence>
<dbReference type="STRING" id="135651.G0NIX5"/>
<comment type="subcellular location">
    <subcellularLocation>
        <location evidence="1">Cell projection</location>
        <location evidence="1">Cilium membrane</location>
        <topology evidence="1">Multi-pass membrane protein</topology>
    </subcellularLocation>
</comment>
<dbReference type="EMBL" id="GL379893">
    <property type="protein sequence ID" value="EGT32083.1"/>
    <property type="molecule type" value="Genomic_DNA"/>
</dbReference>
<feature type="transmembrane region" description="Helical" evidence="19">
    <location>
        <begin position="396"/>
        <end position="416"/>
    </location>
</feature>
<evidence type="ECO:0000256" key="19">
    <source>
        <dbReference type="SAM" id="Phobius"/>
    </source>
</evidence>
<feature type="transmembrane region" description="Helical" evidence="19">
    <location>
        <begin position="273"/>
        <end position="294"/>
    </location>
</feature>
<keyword evidence="6" id="KW-0552">Olfaction</keyword>
<dbReference type="SUPFAM" id="SSF81321">
    <property type="entry name" value="Family A G protein-coupled receptor-like"/>
    <property type="match status" value="2"/>
</dbReference>
<dbReference type="InterPro" id="IPR019428">
    <property type="entry name" value="7TM_GPCR_serpentine_rcpt_Str"/>
</dbReference>
<accession>G0NIX5</accession>
<name>G0NIX5_CAEBE</name>
<evidence type="ECO:0000256" key="4">
    <source>
        <dbReference type="ARBA" id="ARBA00022606"/>
    </source>
</evidence>
<dbReference type="AlphaFoldDB" id="G0NIX5"/>
<evidence type="ECO:0000256" key="13">
    <source>
        <dbReference type="ARBA" id="ARBA00054965"/>
    </source>
</evidence>
<evidence type="ECO:0000313" key="21">
    <source>
        <dbReference type="Proteomes" id="UP000008068"/>
    </source>
</evidence>
<evidence type="ECO:0000256" key="14">
    <source>
        <dbReference type="ARBA" id="ARBA00061678"/>
    </source>
</evidence>
<feature type="transmembrane region" description="Helical" evidence="19">
    <location>
        <begin position="67"/>
        <end position="89"/>
    </location>
</feature>
<evidence type="ECO:0000256" key="17">
    <source>
        <dbReference type="ARBA" id="ARBA00078653"/>
    </source>
</evidence>
<organism evidence="21">
    <name type="scientific">Caenorhabditis brenneri</name>
    <name type="common">Nematode worm</name>
    <dbReference type="NCBI Taxonomy" id="135651"/>
    <lineage>
        <taxon>Eukaryota</taxon>
        <taxon>Metazoa</taxon>
        <taxon>Ecdysozoa</taxon>
        <taxon>Nematoda</taxon>
        <taxon>Chromadorea</taxon>
        <taxon>Rhabditida</taxon>
        <taxon>Rhabditina</taxon>
        <taxon>Rhabditomorpha</taxon>
        <taxon>Rhabditoidea</taxon>
        <taxon>Rhabditidae</taxon>
        <taxon>Peloderinae</taxon>
        <taxon>Caenorhabditis</taxon>
    </lineage>
</organism>
<evidence type="ECO:0000256" key="16">
    <source>
        <dbReference type="ARBA" id="ARBA00067967"/>
    </source>
</evidence>
<feature type="transmembrane region" description="Helical" evidence="19">
    <location>
        <begin position="306"/>
        <end position="330"/>
    </location>
</feature>
<keyword evidence="4" id="KW-0716">Sensory transduction</keyword>
<protein>
    <recommendedName>
        <fullName evidence="16">Serpentine receptor class r-10</fullName>
    </recommendedName>
    <alternativeName>
        <fullName evidence="17">Odorant response abnormal protein 10</fullName>
    </alternativeName>
    <alternativeName>
        <fullName evidence="18">Olfactory receptor 10</fullName>
    </alternativeName>
</protein>
<keyword evidence="5 19" id="KW-0812">Transmembrane</keyword>
<evidence type="ECO:0000256" key="9">
    <source>
        <dbReference type="ARBA" id="ARBA00023136"/>
    </source>
</evidence>
<evidence type="ECO:0000256" key="6">
    <source>
        <dbReference type="ARBA" id="ARBA00022725"/>
    </source>
</evidence>
<evidence type="ECO:0000256" key="1">
    <source>
        <dbReference type="ARBA" id="ARBA00004272"/>
    </source>
</evidence>
<feature type="transmembrane region" description="Helical" evidence="19">
    <location>
        <begin position="183"/>
        <end position="208"/>
    </location>
</feature>
<dbReference type="GO" id="GO:0006935">
    <property type="term" value="P:chemotaxis"/>
    <property type="evidence" value="ECO:0007669"/>
    <property type="project" value="UniProtKB-KW"/>
</dbReference>
<evidence type="ECO:0000256" key="5">
    <source>
        <dbReference type="ARBA" id="ARBA00022692"/>
    </source>
</evidence>
<gene>
    <name evidence="20" type="ORF">CAEBREN_00951</name>
</gene>
<feature type="transmembrane region" description="Helical" evidence="19">
    <location>
        <begin position="21"/>
        <end position="47"/>
    </location>
</feature>
<keyword evidence="8" id="KW-0969">Cilium</keyword>
<feature type="transmembrane region" description="Helical" evidence="19">
    <location>
        <begin position="544"/>
        <end position="564"/>
    </location>
</feature>
<feature type="transmembrane region" description="Helical" evidence="19">
    <location>
        <begin position="140"/>
        <end position="163"/>
    </location>
</feature>
<dbReference type="PANTHER" id="PTHR22943:SF82">
    <property type="entry name" value="SEVEN TM RECEPTOR"/>
    <property type="match status" value="1"/>
</dbReference>
<dbReference type="Gene3D" id="1.20.1070.10">
    <property type="entry name" value="Rhodopsin 7-helix transmembrane proteins"/>
    <property type="match status" value="2"/>
</dbReference>
<dbReference type="GO" id="GO:0038022">
    <property type="term" value="F:G protein-coupled olfactory receptor activity"/>
    <property type="evidence" value="ECO:0007669"/>
    <property type="project" value="TreeGrafter"/>
</dbReference>
<evidence type="ECO:0000313" key="20">
    <source>
        <dbReference type="EMBL" id="EGT32083.1"/>
    </source>
</evidence>
<keyword evidence="9 19" id="KW-0472">Membrane</keyword>
<evidence type="ECO:0000256" key="2">
    <source>
        <dbReference type="ARBA" id="ARBA00022475"/>
    </source>
</evidence>
<keyword evidence="12" id="KW-0966">Cell projection</keyword>
<dbReference type="eggNOG" id="ENOG502SX90">
    <property type="taxonomic scope" value="Eukaryota"/>
</dbReference>
<feature type="transmembrane region" description="Helical" evidence="19">
    <location>
        <begin position="461"/>
        <end position="486"/>
    </location>
</feature>
<comment type="function">
    <text evidence="13">An odorant receptor which affects chemotaxis to the volatile odorant diacetyl. Specifies AWA neuronal cell fate via the odr-7 pathway.</text>
</comment>
<dbReference type="Pfam" id="PF10326">
    <property type="entry name" value="7TM_GPCR_Str"/>
    <property type="match status" value="2"/>
</dbReference>
<feature type="transmembrane region" description="Helical" evidence="19">
    <location>
        <begin position="506"/>
        <end position="532"/>
    </location>
</feature>
<evidence type="ECO:0000256" key="12">
    <source>
        <dbReference type="ARBA" id="ARBA00023273"/>
    </source>
</evidence>
<proteinExistence type="inferred from homology"/>
<evidence type="ECO:0000256" key="7">
    <source>
        <dbReference type="ARBA" id="ARBA00022989"/>
    </source>
</evidence>
<comment type="subunit">
    <text evidence="15">Interacts with odr-4.</text>
</comment>
<feature type="transmembrane region" description="Helical" evidence="19">
    <location>
        <begin position="220"/>
        <end position="241"/>
    </location>
</feature>
<dbReference type="FunFam" id="1.20.1070.10:FF:000128">
    <property type="entry name" value="Seven TM Receptor"/>
    <property type="match status" value="2"/>
</dbReference>
<evidence type="ECO:0000256" key="8">
    <source>
        <dbReference type="ARBA" id="ARBA00023069"/>
    </source>
</evidence>
<evidence type="ECO:0000256" key="15">
    <source>
        <dbReference type="ARBA" id="ARBA00064300"/>
    </source>
</evidence>
<dbReference type="GO" id="GO:0060170">
    <property type="term" value="C:ciliary membrane"/>
    <property type="evidence" value="ECO:0007669"/>
    <property type="project" value="UniProtKB-SubCell"/>
</dbReference>
<keyword evidence="10" id="KW-0675">Receptor</keyword>
<dbReference type="FunCoup" id="G0NIX5">
    <property type="interactions" value="1"/>
</dbReference>
<feature type="transmembrane region" description="Helical" evidence="19">
    <location>
        <begin position="350"/>
        <end position="375"/>
    </location>
</feature>